<dbReference type="Pfam" id="PF12804">
    <property type="entry name" value="NTP_transf_3"/>
    <property type="match status" value="1"/>
</dbReference>
<name>A0ABS6EJY5_9CLOT</name>
<dbReference type="PANTHER" id="PTHR43777:SF1">
    <property type="entry name" value="MOLYBDENUM COFACTOR CYTIDYLYLTRANSFERASE"/>
    <property type="match status" value="1"/>
</dbReference>
<evidence type="ECO:0000313" key="2">
    <source>
        <dbReference type="EMBL" id="MBU5484719.1"/>
    </source>
</evidence>
<dbReference type="EMBL" id="JAHLQF010000002">
    <property type="protein sequence ID" value="MBU5484719.1"/>
    <property type="molecule type" value="Genomic_DNA"/>
</dbReference>
<protein>
    <submittedName>
        <fullName evidence="2">NTP transferase domain-containing protein</fullName>
    </submittedName>
</protein>
<accession>A0ABS6EJY5</accession>
<organism evidence="2 3">
    <name type="scientific">Clostridium mobile</name>
    <dbReference type="NCBI Taxonomy" id="2841512"/>
    <lineage>
        <taxon>Bacteria</taxon>
        <taxon>Bacillati</taxon>
        <taxon>Bacillota</taxon>
        <taxon>Clostridia</taxon>
        <taxon>Eubacteriales</taxon>
        <taxon>Clostridiaceae</taxon>
        <taxon>Clostridium</taxon>
    </lineage>
</organism>
<dbReference type="CDD" id="cd04182">
    <property type="entry name" value="GT_2_like_f"/>
    <property type="match status" value="1"/>
</dbReference>
<keyword evidence="2" id="KW-0808">Transferase</keyword>
<dbReference type="GO" id="GO:0016740">
    <property type="term" value="F:transferase activity"/>
    <property type="evidence" value="ECO:0007669"/>
    <property type="project" value="UniProtKB-KW"/>
</dbReference>
<keyword evidence="3" id="KW-1185">Reference proteome</keyword>
<reference evidence="2 3" key="1">
    <citation type="submission" date="2021-06" db="EMBL/GenBank/DDBJ databases">
        <authorList>
            <person name="Sun Q."/>
            <person name="Li D."/>
        </authorList>
    </citation>
    <scope>NUCLEOTIDE SEQUENCE [LARGE SCALE GENOMIC DNA]</scope>
    <source>
        <strain evidence="2 3">MSJ-11</strain>
    </source>
</reference>
<comment type="caution">
    <text evidence="2">The sequence shown here is derived from an EMBL/GenBank/DDBJ whole genome shotgun (WGS) entry which is preliminary data.</text>
</comment>
<evidence type="ECO:0000313" key="3">
    <source>
        <dbReference type="Proteomes" id="UP000726170"/>
    </source>
</evidence>
<proteinExistence type="predicted"/>
<dbReference type="RefSeq" id="WP_216439179.1">
    <property type="nucleotide sequence ID" value="NZ_JAHLQF010000002.1"/>
</dbReference>
<dbReference type="InterPro" id="IPR025877">
    <property type="entry name" value="MobA-like_NTP_Trfase"/>
</dbReference>
<gene>
    <name evidence="2" type="ORF">KQI86_10275</name>
</gene>
<evidence type="ECO:0000259" key="1">
    <source>
        <dbReference type="Pfam" id="PF12804"/>
    </source>
</evidence>
<dbReference type="PANTHER" id="PTHR43777">
    <property type="entry name" value="MOLYBDENUM COFACTOR CYTIDYLYLTRANSFERASE"/>
    <property type="match status" value="1"/>
</dbReference>
<dbReference type="Proteomes" id="UP000726170">
    <property type="component" value="Unassembled WGS sequence"/>
</dbReference>
<feature type="domain" description="MobA-like NTP transferase" evidence="1">
    <location>
        <begin position="4"/>
        <end position="161"/>
    </location>
</feature>
<sequence length="193" mass="22109">MISAIVIAAGFSRRMNREKLIMPIDKIPMIEKLLKEIKNSRIKEITLVYRNKEIKDIGDKYSVNSVLNHKANLGQSESIKLGVKSSRDDIKGYMFFVGDQPFIKNSTIDKLINEFYKDEKHIIVPKYGDNPGNPVIFPIVFREELLALKGDIGGRKIIKENGNCVKFIDVEDEIEGLDIDDMNTYYNVNRVIL</sequence>